<comment type="caution">
    <text evidence="2">The sequence shown here is derived from an EMBL/GenBank/DDBJ whole genome shotgun (WGS) entry which is preliminary data.</text>
</comment>
<evidence type="ECO:0000313" key="3">
    <source>
        <dbReference type="Proteomes" id="UP000036947"/>
    </source>
</evidence>
<proteinExistence type="predicted"/>
<feature type="compositionally biased region" description="Polar residues" evidence="1">
    <location>
        <begin position="14"/>
        <end position="40"/>
    </location>
</feature>
<reference evidence="2 3" key="1">
    <citation type="journal article" date="2015" name="BMC Genomics">
        <title>The genome of the truffle-parasite Tolypocladium ophioglossoides and the evolution of antifungal peptaibiotics.</title>
        <authorList>
            <person name="Quandt C.A."/>
            <person name="Bushley K.E."/>
            <person name="Spatafora J.W."/>
        </authorList>
    </citation>
    <scope>NUCLEOTIDE SEQUENCE [LARGE SCALE GENOMIC DNA]</scope>
    <source>
        <strain evidence="2 3">CBS 100239</strain>
    </source>
</reference>
<dbReference type="AlphaFoldDB" id="A0A0L0MZM0"/>
<protein>
    <submittedName>
        <fullName evidence="2">Uncharacterized protein</fullName>
    </submittedName>
</protein>
<keyword evidence="3" id="KW-1185">Reference proteome</keyword>
<organism evidence="2 3">
    <name type="scientific">Tolypocladium ophioglossoides (strain CBS 100239)</name>
    <name type="common">Snaketongue truffleclub</name>
    <name type="synonym">Elaphocordyceps ophioglossoides</name>
    <dbReference type="NCBI Taxonomy" id="1163406"/>
    <lineage>
        <taxon>Eukaryota</taxon>
        <taxon>Fungi</taxon>
        <taxon>Dikarya</taxon>
        <taxon>Ascomycota</taxon>
        <taxon>Pezizomycotina</taxon>
        <taxon>Sordariomycetes</taxon>
        <taxon>Hypocreomycetidae</taxon>
        <taxon>Hypocreales</taxon>
        <taxon>Ophiocordycipitaceae</taxon>
        <taxon>Tolypocladium</taxon>
    </lineage>
</organism>
<evidence type="ECO:0000256" key="1">
    <source>
        <dbReference type="SAM" id="MobiDB-lite"/>
    </source>
</evidence>
<feature type="region of interest" description="Disordered" evidence="1">
    <location>
        <begin position="1"/>
        <end position="52"/>
    </location>
</feature>
<accession>A0A0L0MZM0</accession>
<sequence length="81" mass="8963">MGRTRVSQPRPVRKQTTLAPTLFKNSATTSPAPRASTSARQKTKGRAPITTVASDRMETDVLLAIQRVHLANILTERKNHE</sequence>
<name>A0A0L0MZM0_TOLOC</name>
<dbReference type="Proteomes" id="UP000036947">
    <property type="component" value="Unassembled WGS sequence"/>
</dbReference>
<dbReference type="EMBL" id="LFRF01000040">
    <property type="protein sequence ID" value="KND87229.1"/>
    <property type="molecule type" value="Genomic_DNA"/>
</dbReference>
<evidence type="ECO:0000313" key="2">
    <source>
        <dbReference type="EMBL" id="KND87229.1"/>
    </source>
</evidence>
<gene>
    <name evidence="2" type="ORF">TOPH_08177</name>
</gene>